<comment type="caution">
    <text evidence="2">The sequence shown here is derived from an EMBL/GenBank/DDBJ whole genome shotgun (WGS) entry which is preliminary data.</text>
</comment>
<feature type="compositionally biased region" description="Basic and acidic residues" evidence="1">
    <location>
        <begin position="1"/>
        <end position="21"/>
    </location>
</feature>
<organism evidence="2 3">
    <name type="scientific">Cryptosporangium japonicum</name>
    <dbReference type="NCBI Taxonomy" id="80872"/>
    <lineage>
        <taxon>Bacteria</taxon>
        <taxon>Bacillati</taxon>
        <taxon>Actinomycetota</taxon>
        <taxon>Actinomycetes</taxon>
        <taxon>Cryptosporangiales</taxon>
        <taxon>Cryptosporangiaceae</taxon>
        <taxon>Cryptosporangium</taxon>
    </lineage>
</organism>
<sequence length="153" mass="15259">MDNVGEGREGCHDDGVEKSSERAGSAGPAGPLAGSADALVAPPGAVVAPPGAFGLSPGAFAVSPGALVDAGRVASALVDELDAIRRHWRSGTADVAGATGLREADHAIADTVQRWDAELGLYLEVLRTLCDALPIAAAGYRDADGATVSGEAE</sequence>
<keyword evidence="3" id="KW-1185">Reference proteome</keyword>
<gene>
    <name evidence="2" type="ORF">GCM10009539_74610</name>
</gene>
<accession>A0ABP3ERW8</accession>
<feature type="region of interest" description="Disordered" evidence="1">
    <location>
        <begin position="1"/>
        <end position="31"/>
    </location>
</feature>
<dbReference type="Proteomes" id="UP001500967">
    <property type="component" value="Unassembled WGS sequence"/>
</dbReference>
<name>A0ABP3ERW8_9ACTN</name>
<reference evidence="3" key="1">
    <citation type="journal article" date="2019" name="Int. J. Syst. Evol. Microbiol.">
        <title>The Global Catalogue of Microorganisms (GCM) 10K type strain sequencing project: providing services to taxonomists for standard genome sequencing and annotation.</title>
        <authorList>
            <consortium name="The Broad Institute Genomics Platform"/>
            <consortium name="The Broad Institute Genome Sequencing Center for Infectious Disease"/>
            <person name="Wu L."/>
            <person name="Ma J."/>
        </authorList>
    </citation>
    <scope>NUCLEOTIDE SEQUENCE [LARGE SCALE GENOMIC DNA]</scope>
    <source>
        <strain evidence="3">JCM 10425</strain>
    </source>
</reference>
<evidence type="ECO:0000313" key="2">
    <source>
        <dbReference type="EMBL" id="GAA0275891.1"/>
    </source>
</evidence>
<evidence type="ECO:0000313" key="3">
    <source>
        <dbReference type="Proteomes" id="UP001500967"/>
    </source>
</evidence>
<protein>
    <submittedName>
        <fullName evidence="2">Uncharacterized protein</fullName>
    </submittedName>
</protein>
<evidence type="ECO:0000256" key="1">
    <source>
        <dbReference type="SAM" id="MobiDB-lite"/>
    </source>
</evidence>
<proteinExistence type="predicted"/>
<dbReference type="EMBL" id="BAAAGX010000033">
    <property type="protein sequence ID" value="GAA0275891.1"/>
    <property type="molecule type" value="Genomic_DNA"/>
</dbReference>